<dbReference type="Pfam" id="PF00034">
    <property type="entry name" value="Cytochrom_C"/>
    <property type="match status" value="1"/>
</dbReference>
<dbReference type="eggNOG" id="COG2863">
    <property type="taxonomic scope" value="Bacteria"/>
</dbReference>
<keyword evidence="9" id="KW-1185">Reference proteome</keyword>
<dbReference type="RefSeq" id="WP_011372534.1">
    <property type="nucleotide sequence ID" value="NC_007575.1"/>
</dbReference>
<evidence type="ECO:0000256" key="3">
    <source>
        <dbReference type="ARBA" id="ARBA00022723"/>
    </source>
</evidence>
<dbReference type="InterPro" id="IPR036909">
    <property type="entry name" value="Cyt_c-like_dom_sf"/>
</dbReference>
<sequence length="120" mass="14244">MRFLFFLLFLISFTKASTPYELGKNVYLKNGCFSCHGRDLEGMHNYPYLANRAKGYMSYKLKRFRSKISENQQQDMMIPFALNLSDEDIENLTTYMYEFVKEESKKKYDDKFYREGDGGS</sequence>
<evidence type="ECO:0000313" key="9">
    <source>
        <dbReference type="Proteomes" id="UP000002714"/>
    </source>
</evidence>
<dbReference type="InterPro" id="IPR050597">
    <property type="entry name" value="Cytochrome_c_Oxidase_Subunit"/>
</dbReference>
<dbReference type="Proteomes" id="UP000002714">
    <property type="component" value="Chromosome"/>
</dbReference>
<accession>Q30S49</accession>
<organism evidence="8 9">
    <name type="scientific">Sulfurimonas denitrificans (strain ATCC 33889 / DSM 1251)</name>
    <name type="common">Thiomicrospira denitrificans (strain ATCC 33889 / DSM 1251)</name>
    <dbReference type="NCBI Taxonomy" id="326298"/>
    <lineage>
        <taxon>Bacteria</taxon>
        <taxon>Pseudomonadati</taxon>
        <taxon>Campylobacterota</taxon>
        <taxon>Epsilonproteobacteria</taxon>
        <taxon>Campylobacterales</taxon>
        <taxon>Sulfurimonadaceae</taxon>
        <taxon>Sulfurimonas</taxon>
    </lineage>
</organism>
<proteinExistence type="predicted"/>
<evidence type="ECO:0000256" key="5">
    <source>
        <dbReference type="ARBA" id="ARBA00023004"/>
    </source>
</evidence>
<dbReference type="OrthoDB" id="5373024at2"/>
<evidence type="ECO:0000256" key="6">
    <source>
        <dbReference type="PROSITE-ProRule" id="PRU00433"/>
    </source>
</evidence>
<evidence type="ECO:0000256" key="2">
    <source>
        <dbReference type="ARBA" id="ARBA00022617"/>
    </source>
</evidence>
<dbReference type="AlphaFoldDB" id="Q30S49"/>
<dbReference type="GO" id="GO:0046872">
    <property type="term" value="F:metal ion binding"/>
    <property type="evidence" value="ECO:0007669"/>
    <property type="project" value="UniProtKB-KW"/>
</dbReference>
<feature type="domain" description="Cytochrome c" evidence="7">
    <location>
        <begin position="18"/>
        <end position="100"/>
    </location>
</feature>
<dbReference type="HOGENOM" id="CLU_128253_1_0_7"/>
<protein>
    <submittedName>
        <fullName evidence="8">Cytochrome c, class I</fullName>
    </submittedName>
</protein>
<dbReference type="GO" id="GO:0020037">
    <property type="term" value="F:heme binding"/>
    <property type="evidence" value="ECO:0007669"/>
    <property type="project" value="InterPro"/>
</dbReference>
<dbReference type="InterPro" id="IPR009056">
    <property type="entry name" value="Cyt_c-like_dom"/>
</dbReference>
<reference evidence="8 9" key="1">
    <citation type="journal article" date="2008" name="Appl. Environ. Microbiol.">
        <title>Genome of the epsilonproteobacterial chemolithoautotroph Sulfurimonas denitrificans.</title>
        <authorList>
            <person name="Sievert S.M."/>
            <person name="Scott K.M."/>
            <person name="Klotz M.G."/>
            <person name="Chain P.S.G."/>
            <person name="Hauser L.J."/>
            <person name="Hemp J."/>
            <person name="Huegler M."/>
            <person name="Land M."/>
            <person name="Lapidus A."/>
            <person name="Larimer F.W."/>
            <person name="Lucas S."/>
            <person name="Malfatti S.A."/>
            <person name="Meyer F."/>
            <person name="Paulsen I.T."/>
            <person name="Ren Q."/>
            <person name="Simon J."/>
            <person name="Bailey K."/>
            <person name="Diaz E."/>
            <person name="Fitzpatrick K.A."/>
            <person name="Glover B."/>
            <person name="Gwatney N."/>
            <person name="Korajkic A."/>
            <person name="Long A."/>
            <person name="Mobberley J.M."/>
            <person name="Pantry S.N."/>
            <person name="Pazder G."/>
            <person name="Peterson S."/>
            <person name="Quintanilla J.D."/>
            <person name="Sprinkle R."/>
            <person name="Stephens J."/>
            <person name="Thomas P."/>
            <person name="Vaughn R."/>
            <person name="Weber M.J."/>
            <person name="Wooten L.L."/>
        </authorList>
    </citation>
    <scope>NUCLEOTIDE SEQUENCE [LARGE SCALE GENOMIC DNA]</scope>
    <source>
        <strain evidence="9">ATCC 33889 / DSM 1251</strain>
    </source>
</reference>
<evidence type="ECO:0000256" key="1">
    <source>
        <dbReference type="ARBA" id="ARBA00022448"/>
    </source>
</evidence>
<dbReference type="PROSITE" id="PS51007">
    <property type="entry name" value="CYTC"/>
    <property type="match status" value="1"/>
</dbReference>
<dbReference type="EMBL" id="CP000153">
    <property type="protein sequence ID" value="ABB44182.1"/>
    <property type="molecule type" value="Genomic_DNA"/>
</dbReference>
<dbReference type="PANTHER" id="PTHR33751:SF9">
    <property type="entry name" value="CYTOCHROME C4"/>
    <property type="match status" value="1"/>
</dbReference>
<dbReference type="GO" id="GO:0009055">
    <property type="term" value="F:electron transfer activity"/>
    <property type="evidence" value="ECO:0007669"/>
    <property type="project" value="InterPro"/>
</dbReference>
<keyword evidence="2 6" id="KW-0349">Heme</keyword>
<evidence type="ECO:0000313" key="8">
    <source>
        <dbReference type="EMBL" id="ABB44182.1"/>
    </source>
</evidence>
<name>Q30S49_SULDN</name>
<keyword evidence="4" id="KW-0249">Electron transport</keyword>
<keyword evidence="5 6" id="KW-0408">Iron</keyword>
<evidence type="ECO:0000259" key="7">
    <source>
        <dbReference type="PROSITE" id="PS51007"/>
    </source>
</evidence>
<gene>
    <name evidence="8" type="ordered locus">Suden_0904</name>
</gene>
<keyword evidence="3 6" id="KW-0479">Metal-binding</keyword>
<dbReference type="Gene3D" id="1.10.760.10">
    <property type="entry name" value="Cytochrome c-like domain"/>
    <property type="match status" value="1"/>
</dbReference>
<dbReference type="SUPFAM" id="SSF46626">
    <property type="entry name" value="Cytochrome c"/>
    <property type="match status" value="1"/>
</dbReference>
<evidence type="ECO:0000256" key="4">
    <source>
        <dbReference type="ARBA" id="ARBA00022982"/>
    </source>
</evidence>
<dbReference type="PANTHER" id="PTHR33751">
    <property type="entry name" value="CBB3-TYPE CYTOCHROME C OXIDASE SUBUNIT FIXP"/>
    <property type="match status" value="1"/>
</dbReference>
<keyword evidence="1" id="KW-0813">Transport</keyword>
<dbReference type="KEGG" id="tdn:Suden_0904"/>
<dbReference type="STRING" id="326298.Suden_0904"/>